<feature type="region of interest" description="Disordered" evidence="1">
    <location>
        <begin position="147"/>
        <end position="169"/>
    </location>
</feature>
<sequence>MQNLANTAWSFASSRLPHDPLFAAISAAAIRKLHGGSGSAAAGSGCLGVEHAQSIANTAWAFAVLQVRHEPLMDAIAEEVLKTIAAAEDAPASGLVGLGLPWSLWRSGHAAVPWRLAERRRDAVSSNPCVLQREAERLGCDWEDGADGAHVTARRTPDAQGRSLALQRG</sequence>
<protein>
    <submittedName>
        <fullName evidence="2">Uncharacterized protein</fullName>
    </submittedName>
</protein>
<evidence type="ECO:0000256" key="1">
    <source>
        <dbReference type="SAM" id="MobiDB-lite"/>
    </source>
</evidence>
<accession>A0A7S4R028</accession>
<reference evidence="2" key="1">
    <citation type="submission" date="2021-01" db="EMBL/GenBank/DDBJ databases">
        <authorList>
            <person name="Corre E."/>
            <person name="Pelletier E."/>
            <person name="Niang G."/>
            <person name="Scheremetjew M."/>
            <person name="Finn R."/>
            <person name="Kale V."/>
            <person name="Holt S."/>
            <person name="Cochrane G."/>
            <person name="Meng A."/>
            <person name="Brown T."/>
            <person name="Cohen L."/>
        </authorList>
    </citation>
    <scope>NUCLEOTIDE SEQUENCE</scope>
    <source>
        <strain evidence="2">CCMP3105</strain>
    </source>
</reference>
<evidence type="ECO:0000313" key="2">
    <source>
        <dbReference type="EMBL" id="CAE4598709.1"/>
    </source>
</evidence>
<dbReference type="AlphaFoldDB" id="A0A7S4R028"/>
<organism evidence="2">
    <name type="scientific">Alexandrium monilatum</name>
    <dbReference type="NCBI Taxonomy" id="311494"/>
    <lineage>
        <taxon>Eukaryota</taxon>
        <taxon>Sar</taxon>
        <taxon>Alveolata</taxon>
        <taxon>Dinophyceae</taxon>
        <taxon>Gonyaulacales</taxon>
        <taxon>Pyrocystaceae</taxon>
        <taxon>Alexandrium</taxon>
    </lineage>
</organism>
<proteinExistence type="predicted"/>
<gene>
    <name evidence="2" type="ORF">AMON00008_LOCUS27949</name>
</gene>
<name>A0A7S4R028_9DINO</name>
<dbReference type="EMBL" id="HBNR01040308">
    <property type="protein sequence ID" value="CAE4598709.1"/>
    <property type="molecule type" value="Transcribed_RNA"/>
</dbReference>